<evidence type="ECO:0000256" key="1">
    <source>
        <dbReference type="SAM" id="Phobius"/>
    </source>
</evidence>
<evidence type="ECO:0000313" key="3">
    <source>
        <dbReference type="Proteomes" id="UP001597062"/>
    </source>
</evidence>
<name>A0ABW3JPU8_9FLAO</name>
<gene>
    <name evidence="2" type="ORF">ACFQ1U_04085</name>
</gene>
<accession>A0ABW3JPU8</accession>
<keyword evidence="1" id="KW-1133">Transmembrane helix</keyword>
<dbReference type="SUPFAM" id="SSF49464">
    <property type="entry name" value="Carboxypeptidase regulatory domain-like"/>
    <property type="match status" value="1"/>
</dbReference>
<keyword evidence="3" id="KW-1185">Reference proteome</keyword>
<reference evidence="3" key="1">
    <citation type="journal article" date="2019" name="Int. J. Syst. Evol. Microbiol.">
        <title>The Global Catalogue of Microorganisms (GCM) 10K type strain sequencing project: providing services to taxonomists for standard genome sequencing and annotation.</title>
        <authorList>
            <consortium name="The Broad Institute Genomics Platform"/>
            <consortium name="The Broad Institute Genome Sequencing Center for Infectious Disease"/>
            <person name="Wu L."/>
            <person name="Ma J."/>
        </authorList>
    </citation>
    <scope>NUCLEOTIDE SEQUENCE [LARGE SCALE GENOMIC DNA]</scope>
    <source>
        <strain evidence="3">CCUG 60527</strain>
    </source>
</reference>
<comment type="caution">
    <text evidence="2">The sequence shown here is derived from an EMBL/GenBank/DDBJ whole genome shotgun (WGS) entry which is preliminary data.</text>
</comment>
<feature type="transmembrane region" description="Helical" evidence="1">
    <location>
        <begin position="141"/>
        <end position="158"/>
    </location>
</feature>
<sequence length="165" mass="17913">MKNNGLPIYGLACPEQQLIKTTVLSPNEKKCGCKTRQYAAMPFTETKKQSAFGSQIIDGVTGNPFKPETVHIHNLSNGATTVTEKDGRFIIPAQADDMLEITHVGYGKITIKASDLTDKVQMNESFDALDEVVIKPKRKTGLALLGLAATLAIIYASADDEKKKS</sequence>
<organism evidence="2 3">
    <name type="scientific">Tenacibaculum geojense</name>
    <dbReference type="NCBI Taxonomy" id="915352"/>
    <lineage>
        <taxon>Bacteria</taxon>
        <taxon>Pseudomonadati</taxon>
        <taxon>Bacteroidota</taxon>
        <taxon>Flavobacteriia</taxon>
        <taxon>Flavobacteriales</taxon>
        <taxon>Flavobacteriaceae</taxon>
        <taxon>Tenacibaculum</taxon>
    </lineage>
</organism>
<dbReference type="Proteomes" id="UP001597062">
    <property type="component" value="Unassembled WGS sequence"/>
</dbReference>
<proteinExistence type="predicted"/>
<keyword evidence="1" id="KW-0812">Transmembrane</keyword>
<evidence type="ECO:0000313" key="2">
    <source>
        <dbReference type="EMBL" id="MFD0992374.1"/>
    </source>
</evidence>
<protein>
    <recommendedName>
        <fullName evidence="4">CarboxypepD_reg-like domain-containing protein</fullName>
    </recommendedName>
</protein>
<dbReference type="RefSeq" id="WP_386105596.1">
    <property type="nucleotide sequence ID" value="NZ_JBHTJR010000022.1"/>
</dbReference>
<dbReference type="InterPro" id="IPR008969">
    <property type="entry name" value="CarboxyPept-like_regulatory"/>
</dbReference>
<keyword evidence="1" id="KW-0472">Membrane</keyword>
<evidence type="ECO:0008006" key="4">
    <source>
        <dbReference type="Google" id="ProtNLM"/>
    </source>
</evidence>
<dbReference type="EMBL" id="JBHTJR010000022">
    <property type="protein sequence ID" value="MFD0992374.1"/>
    <property type="molecule type" value="Genomic_DNA"/>
</dbReference>